<dbReference type="Gene3D" id="3.40.640.10">
    <property type="entry name" value="Type I PLP-dependent aspartate aminotransferase-like (Major domain)"/>
    <property type="match status" value="1"/>
</dbReference>
<evidence type="ECO:0000256" key="12">
    <source>
        <dbReference type="SAM" id="MobiDB-lite"/>
    </source>
</evidence>
<gene>
    <name evidence="13" type="ORF">DFK10_00095</name>
</gene>
<dbReference type="PANTHER" id="PTHR21152:SF40">
    <property type="entry name" value="ALANINE--GLYOXYLATE AMINOTRANSFERASE"/>
    <property type="match status" value="1"/>
</dbReference>
<keyword evidence="8" id="KW-0808">Transferase</keyword>
<keyword evidence="10" id="KW-0718">Serine biosynthesis</keyword>
<dbReference type="Proteomes" id="UP000245293">
    <property type="component" value="Unassembled WGS sequence"/>
</dbReference>
<dbReference type="InterPro" id="IPR006271">
    <property type="entry name" value="Pser_aminoTfrase_methanosarc"/>
</dbReference>
<dbReference type="InterPro" id="IPR015422">
    <property type="entry name" value="PyrdxlP-dep_Trfase_small"/>
</dbReference>
<dbReference type="InterPro" id="IPR022278">
    <property type="entry name" value="Pser_aminoTfrase"/>
</dbReference>
<dbReference type="GO" id="GO:0004648">
    <property type="term" value="F:O-phospho-L-serine:2-oxoglutarate aminotransferase activity"/>
    <property type="evidence" value="ECO:0007669"/>
    <property type="project" value="UniProtKB-EC"/>
</dbReference>
<protein>
    <recommendedName>
        <fullName evidence="4">phosphoserine transaminase</fullName>
        <ecNumber evidence="4">2.6.1.52</ecNumber>
    </recommendedName>
</protein>
<keyword evidence="14" id="KW-1185">Reference proteome</keyword>
<evidence type="ECO:0000256" key="5">
    <source>
        <dbReference type="ARBA" id="ARBA00022490"/>
    </source>
</evidence>
<dbReference type="CDD" id="cd01494">
    <property type="entry name" value="AAT_I"/>
    <property type="match status" value="1"/>
</dbReference>
<dbReference type="GO" id="GO:0006564">
    <property type="term" value="P:L-serine biosynthetic process"/>
    <property type="evidence" value="ECO:0007669"/>
    <property type="project" value="UniProtKB-KW"/>
</dbReference>
<evidence type="ECO:0000256" key="1">
    <source>
        <dbReference type="ARBA" id="ARBA00001933"/>
    </source>
</evidence>
<evidence type="ECO:0000313" key="14">
    <source>
        <dbReference type="Proteomes" id="UP000245293"/>
    </source>
</evidence>
<evidence type="ECO:0000256" key="4">
    <source>
        <dbReference type="ARBA" id="ARBA00013030"/>
    </source>
</evidence>
<dbReference type="GO" id="GO:0008453">
    <property type="term" value="F:alanine-glyoxylate transaminase activity"/>
    <property type="evidence" value="ECO:0007669"/>
    <property type="project" value="TreeGrafter"/>
</dbReference>
<sequence>MAMTKPATRPANPRFSSGPCAKPPTWTLEALSDATLGRSHRAAVGKDKLKAAIETTREVLGIPADYKIGIVPASDTGAVEMAMWSLLGERPVEMVAWESFGAGWVTDVVKQLKIEANVHEAGYGDIVDMAKLNYDNDVVFTWNGTTSGVRVPSGDVIPATRDGLTICDATSAAFAQELPWDKLDVTTFSWQKVMGGEAAHGMLILSPRAVERLENYTPAWPLPKIFRLTKGGKLIEGIFTGATINTPSMLAVEDYLFALGWAKSIGGLDALIHRANTNARAIWNFCASRDWIANLANDPATRSNTSVCLKFTDDRITDGAAFAKAVAKRLEAENIALDIGAYRDAPAGLRIWCGATVETSDIEAMLPWLDWAYHAEIEALTAAA</sequence>
<dbReference type="NCBIfam" id="TIGR01365">
    <property type="entry name" value="serC_2"/>
    <property type="match status" value="1"/>
</dbReference>
<keyword evidence="9" id="KW-0663">Pyridoxal phosphate</keyword>
<evidence type="ECO:0000256" key="11">
    <source>
        <dbReference type="ARBA" id="ARBA00049007"/>
    </source>
</evidence>
<dbReference type="UniPathway" id="UPA00135">
    <property type="reaction ID" value="UER00197"/>
</dbReference>
<keyword evidence="7" id="KW-0028">Amino-acid biosynthesis</keyword>
<dbReference type="GO" id="GO:0019265">
    <property type="term" value="P:glycine biosynthetic process, by transamination of glyoxylate"/>
    <property type="evidence" value="ECO:0007669"/>
    <property type="project" value="TreeGrafter"/>
</dbReference>
<evidence type="ECO:0000256" key="10">
    <source>
        <dbReference type="ARBA" id="ARBA00023299"/>
    </source>
</evidence>
<keyword evidence="6" id="KW-0032">Aminotransferase</keyword>
<comment type="catalytic activity">
    <reaction evidence="11">
        <text>O-phospho-L-serine + 2-oxoglutarate = 3-phosphooxypyruvate + L-glutamate</text>
        <dbReference type="Rhea" id="RHEA:14329"/>
        <dbReference type="ChEBI" id="CHEBI:16810"/>
        <dbReference type="ChEBI" id="CHEBI:18110"/>
        <dbReference type="ChEBI" id="CHEBI:29985"/>
        <dbReference type="ChEBI" id="CHEBI:57524"/>
        <dbReference type="EC" id="2.6.1.52"/>
    </reaction>
</comment>
<organism evidence="13 14">
    <name type="scientific">Salibaculum griseiflavum</name>
    <dbReference type="NCBI Taxonomy" id="1914409"/>
    <lineage>
        <taxon>Bacteria</taxon>
        <taxon>Pseudomonadati</taxon>
        <taxon>Pseudomonadota</taxon>
        <taxon>Alphaproteobacteria</taxon>
        <taxon>Rhodobacterales</taxon>
        <taxon>Roseobacteraceae</taxon>
        <taxon>Salibaculum</taxon>
    </lineage>
</organism>
<proteinExistence type="inferred from homology"/>
<reference evidence="14" key="1">
    <citation type="submission" date="2018-05" db="EMBL/GenBank/DDBJ databases">
        <authorList>
            <person name="Du Z."/>
            <person name="Wang X."/>
        </authorList>
    </citation>
    <scope>NUCLEOTIDE SEQUENCE [LARGE SCALE GENOMIC DNA]</scope>
    <source>
        <strain evidence="14">WDS4C29</strain>
    </source>
</reference>
<comment type="pathway">
    <text evidence="2">Amino-acid biosynthesis; L-serine biosynthesis; L-serine from 3-phospho-D-glycerate: step 2/3.</text>
</comment>
<comment type="similarity">
    <text evidence="3">Belongs to the class-V pyridoxal-phosphate-dependent aminotransferase family. SerC subfamily.</text>
</comment>
<dbReference type="PANTHER" id="PTHR21152">
    <property type="entry name" value="AMINOTRANSFERASE CLASS V"/>
    <property type="match status" value="1"/>
</dbReference>
<dbReference type="EMBL" id="QETF01000001">
    <property type="protein sequence ID" value="PWG18369.1"/>
    <property type="molecule type" value="Genomic_DNA"/>
</dbReference>
<dbReference type="EC" id="2.6.1.52" evidence="4"/>
<feature type="region of interest" description="Disordered" evidence="12">
    <location>
        <begin position="1"/>
        <end position="20"/>
    </location>
</feature>
<dbReference type="AlphaFoldDB" id="A0A2V1P795"/>
<comment type="cofactor">
    <cofactor evidence="1">
        <name>pyridoxal 5'-phosphate</name>
        <dbReference type="ChEBI" id="CHEBI:597326"/>
    </cofactor>
</comment>
<dbReference type="NCBIfam" id="NF002841">
    <property type="entry name" value="PRK03080.1-2"/>
    <property type="match status" value="1"/>
</dbReference>
<dbReference type="Gene3D" id="3.90.1150.10">
    <property type="entry name" value="Aspartate Aminotransferase, domain 1"/>
    <property type="match status" value="1"/>
</dbReference>
<accession>A0A2V1P795</accession>
<evidence type="ECO:0000256" key="8">
    <source>
        <dbReference type="ARBA" id="ARBA00022679"/>
    </source>
</evidence>
<evidence type="ECO:0000256" key="2">
    <source>
        <dbReference type="ARBA" id="ARBA00005099"/>
    </source>
</evidence>
<keyword evidence="5" id="KW-0963">Cytoplasm</keyword>
<dbReference type="SUPFAM" id="SSF53383">
    <property type="entry name" value="PLP-dependent transferases"/>
    <property type="match status" value="1"/>
</dbReference>
<dbReference type="InterPro" id="IPR015424">
    <property type="entry name" value="PyrdxlP-dep_Trfase"/>
</dbReference>
<evidence type="ECO:0000256" key="7">
    <source>
        <dbReference type="ARBA" id="ARBA00022605"/>
    </source>
</evidence>
<evidence type="ECO:0000256" key="9">
    <source>
        <dbReference type="ARBA" id="ARBA00022898"/>
    </source>
</evidence>
<name>A0A2V1P795_9RHOB</name>
<evidence type="ECO:0000313" key="13">
    <source>
        <dbReference type="EMBL" id="PWG18369.1"/>
    </source>
</evidence>
<evidence type="ECO:0000256" key="6">
    <source>
        <dbReference type="ARBA" id="ARBA00022576"/>
    </source>
</evidence>
<dbReference type="GO" id="GO:0004760">
    <property type="term" value="F:L-serine-pyruvate transaminase activity"/>
    <property type="evidence" value="ECO:0007669"/>
    <property type="project" value="TreeGrafter"/>
</dbReference>
<dbReference type="RefSeq" id="WP_109385343.1">
    <property type="nucleotide sequence ID" value="NZ_QETF01000001.1"/>
</dbReference>
<evidence type="ECO:0000256" key="3">
    <source>
        <dbReference type="ARBA" id="ARBA00006904"/>
    </source>
</evidence>
<dbReference type="PIRSF" id="PIRSF000525">
    <property type="entry name" value="SerC"/>
    <property type="match status" value="1"/>
</dbReference>
<comment type="caution">
    <text evidence="13">The sequence shown here is derived from an EMBL/GenBank/DDBJ whole genome shotgun (WGS) entry which is preliminary data.</text>
</comment>
<dbReference type="OrthoDB" id="9772439at2"/>
<dbReference type="InterPro" id="IPR015421">
    <property type="entry name" value="PyrdxlP-dep_Trfase_major"/>
</dbReference>